<dbReference type="RefSeq" id="XP_038972358.1">
    <property type="nucleotide sequence ID" value="XM_039116430.1"/>
</dbReference>
<gene>
    <name evidence="3" type="primary">LOC103700338</name>
    <name evidence="4" type="synonym">LOC103698647</name>
</gene>
<evidence type="ECO:0000313" key="3">
    <source>
        <dbReference type="RefSeq" id="XP_038972358.1"/>
    </source>
</evidence>
<proteinExistence type="predicted"/>
<evidence type="ECO:0000313" key="4">
    <source>
        <dbReference type="RefSeq" id="XP_038981540.1"/>
    </source>
</evidence>
<evidence type="ECO:0000256" key="1">
    <source>
        <dbReference type="SAM" id="SignalP"/>
    </source>
</evidence>
<dbReference type="GeneID" id="103700338"/>
<name>A0A8B8ZLL8_PHODC</name>
<accession>A0A8B8ZLL8</accession>
<dbReference type="AlphaFoldDB" id="A0A8B8ZLL8"/>
<protein>
    <submittedName>
        <fullName evidence="4">Uncharacterized protein LOC103698647 isoform X2</fullName>
    </submittedName>
    <submittedName>
        <fullName evidence="3">Uncharacterized protein LOC103700338 isoform X2</fullName>
    </submittedName>
</protein>
<dbReference type="RefSeq" id="XP_038981540.1">
    <property type="nucleotide sequence ID" value="XM_039125612.1"/>
</dbReference>
<evidence type="ECO:0000313" key="2">
    <source>
        <dbReference type="Proteomes" id="UP000228380"/>
    </source>
</evidence>
<keyword evidence="2" id="KW-1185">Reference proteome</keyword>
<feature type="signal peptide" evidence="1">
    <location>
        <begin position="1"/>
        <end position="16"/>
    </location>
</feature>
<keyword evidence="1" id="KW-0732">Signal</keyword>
<dbReference type="Proteomes" id="UP000228380">
    <property type="component" value="Chromosome 4"/>
</dbReference>
<organism evidence="2 3">
    <name type="scientific">Phoenix dactylifera</name>
    <name type="common">Date palm</name>
    <dbReference type="NCBI Taxonomy" id="42345"/>
    <lineage>
        <taxon>Eukaryota</taxon>
        <taxon>Viridiplantae</taxon>
        <taxon>Streptophyta</taxon>
        <taxon>Embryophyta</taxon>
        <taxon>Tracheophyta</taxon>
        <taxon>Spermatophyta</taxon>
        <taxon>Magnoliopsida</taxon>
        <taxon>Liliopsida</taxon>
        <taxon>Arecaceae</taxon>
        <taxon>Coryphoideae</taxon>
        <taxon>Phoeniceae</taxon>
        <taxon>Phoenix</taxon>
    </lineage>
</organism>
<sequence>MRRGLLLSALAPLARAPTGLLRTARWRWRTELLRCRSRLLLLPPPSIFSRCVIASRNGSLEGYGSLRLQFANDCLKGISIWTMIQVDIGNMLFHSGLIVALWKAAWSQRCWRPYVE</sequence>
<feature type="chain" id="PRO_5044668551" evidence="1">
    <location>
        <begin position="17"/>
        <end position="116"/>
    </location>
</feature>
<reference evidence="3 4" key="2">
    <citation type="submission" date="2025-04" db="UniProtKB">
        <authorList>
            <consortium name="RefSeq"/>
        </authorList>
    </citation>
    <scope>IDENTIFICATION</scope>
    <source>
        <tissue evidence="3 4">Young leaves</tissue>
    </source>
</reference>
<reference evidence="2" key="1">
    <citation type="journal article" date="2019" name="Nat. Commun.">
        <title>Genome-wide association mapping of date palm fruit traits.</title>
        <authorList>
            <person name="Hazzouri K.M."/>
            <person name="Gros-Balthazard M."/>
            <person name="Flowers J.M."/>
            <person name="Copetti D."/>
            <person name="Lemansour A."/>
            <person name="Lebrun M."/>
            <person name="Masmoudi K."/>
            <person name="Ferrand S."/>
            <person name="Dhar M.I."/>
            <person name="Fresquez Z.A."/>
            <person name="Rosas U."/>
            <person name="Zhang J."/>
            <person name="Talag J."/>
            <person name="Lee S."/>
            <person name="Kudrna D."/>
            <person name="Powell R.F."/>
            <person name="Leitch I.J."/>
            <person name="Krueger R.R."/>
            <person name="Wing R.A."/>
            <person name="Amiri K.M.A."/>
            <person name="Purugganan M.D."/>
        </authorList>
    </citation>
    <scope>NUCLEOTIDE SEQUENCE [LARGE SCALE GENOMIC DNA]</scope>
    <source>
        <strain evidence="2">cv. Khalas</strain>
    </source>
</reference>